<dbReference type="GO" id="GO:0005576">
    <property type="term" value="C:extracellular region"/>
    <property type="evidence" value="ECO:0007669"/>
    <property type="project" value="InterPro"/>
</dbReference>
<comment type="similarity">
    <text evidence="1">Belongs to the insulin family.</text>
</comment>
<name>A0A915LBL8_ROMCU</name>
<feature type="domain" description="Insulin-like" evidence="4">
    <location>
        <begin position="263"/>
        <end position="291"/>
    </location>
</feature>
<evidence type="ECO:0000256" key="1">
    <source>
        <dbReference type="ARBA" id="ARBA00009034"/>
    </source>
</evidence>
<dbReference type="Proteomes" id="UP000887565">
    <property type="component" value="Unplaced"/>
</dbReference>
<organism evidence="5 6">
    <name type="scientific">Romanomermis culicivorax</name>
    <name type="common">Nematode worm</name>
    <dbReference type="NCBI Taxonomy" id="13658"/>
    <lineage>
        <taxon>Eukaryota</taxon>
        <taxon>Metazoa</taxon>
        <taxon>Ecdysozoa</taxon>
        <taxon>Nematoda</taxon>
        <taxon>Enoplea</taxon>
        <taxon>Dorylaimia</taxon>
        <taxon>Mermithida</taxon>
        <taxon>Mermithoidea</taxon>
        <taxon>Mermithidae</taxon>
        <taxon>Romanomermis</taxon>
    </lineage>
</organism>
<keyword evidence="2 3" id="KW-0732">Signal</keyword>
<dbReference type="InterPro" id="IPR022353">
    <property type="entry name" value="Insulin_CS"/>
</dbReference>
<dbReference type="CDD" id="cd00101">
    <property type="entry name" value="IlGF_like"/>
    <property type="match status" value="1"/>
</dbReference>
<reference evidence="6" key="1">
    <citation type="submission" date="2022-11" db="UniProtKB">
        <authorList>
            <consortium name="WormBaseParasite"/>
        </authorList>
    </citation>
    <scope>IDENTIFICATION</scope>
</reference>
<keyword evidence="5" id="KW-1185">Reference proteome</keyword>
<dbReference type="PROSITE" id="PS00262">
    <property type="entry name" value="INSULIN"/>
    <property type="match status" value="1"/>
</dbReference>
<protein>
    <submittedName>
        <fullName evidence="6">Insulin-like domain-containing protein</fullName>
    </submittedName>
</protein>
<dbReference type="GO" id="GO:0005179">
    <property type="term" value="F:hormone activity"/>
    <property type="evidence" value="ECO:0007669"/>
    <property type="project" value="InterPro"/>
</dbReference>
<evidence type="ECO:0000256" key="2">
    <source>
        <dbReference type="ARBA" id="ARBA00022729"/>
    </source>
</evidence>
<dbReference type="WBParaSite" id="nRc.2.0.1.t47176-RA">
    <property type="protein sequence ID" value="nRc.2.0.1.t47176-RA"/>
    <property type="gene ID" value="nRc.2.0.1.g47176"/>
</dbReference>
<dbReference type="SUPFAM" id="SSF56994">
    <property type="entry name" value="Insulin-like"/>
    <property type="match status" value="1"/>
</dbReference>
<evidence type="ECO:0000313" key="6">
    <source>
        <dbReference type="WBParaSite" id="nRc.2.0.1.t47176-RA"/>
    </source>
</evidence>
<dbReference type="InterPro" id="IPR016179">
    <property type="entry name" value="Insulin-like"/>
</dbReference>
<feature type="signal peptide" evidence="3">
    <location>
        <begin position="1"/>
        <end position="26"/>
    </location>
</feature>
<feature type="chain" id="PRO_5037541016" evidence="3">
    <location>
        <begin position="27"/>
        <end position="297"/>
    </location>
</feature>
<accession>A0A915LBL8</accession>
<dbReference type="Pfam" id="PF00049">
    <property type="entry name" value="Insulin"/>
    <property type="match status" value="1"/>
</dbReference>
<dbReference type="Gene3D" id="1.10.100.10">
    <property type="entry name" value="Insulin-like"/>
    <property type="match status" value="1"/>
</dbReference>
<dbReference type="InterPro" id="IPR036438">
    <property type="entry name" value="Insulin-like_sf"/>
</dbReference>
<evidence type="ECO:0000256" key="3">
    <source>
        <dbReference type="SAM" id="SignalP"/>
    </source>
</evidence>
<evidence type="ECO:0000313" key="5">
    <source>
        <dbReference type="Proteomes" id="UP000887565"/>
    </source>
</evidence>
<proteinExistence type="inferred from homology"/>
<evidence type="ECO:0000259" key="4">
    <source>
        <dbReference type="Pfam" id="PF00049"/>
    </source>
</evidence>
<sequence>MIILSKFLINVVLFAVLLCDCPAATANDDAAPTDADVAKYQRCGERLVILLTKFCKGCFYGGGMKPQHFLGSCGKGPVGAAISASILRHCQSGASQFDAGDFGAGHFGDSRSGAKLFSFTTTKTSVCYRRNKADFLLRHFSIWTNITLGAEMADVEMADAEMTGAEIAAPNCNRPPRLTSISVFTFLSILGKSFHPKRSVFSSVNRNDRHEAFEQGSTWPKLRDSTVLGEWILTGQMPYDEVRAEKWAPTFKVGHDVAGLESLDRKTRGRPGIVEKCCHKACSYNELKAYCDDTCPP</sequence>
<dbReference type="AlphaFoldDB" id="A0A915LBL8"/>